<dbReference type="PROSITE" id="PS50878">
    <property type="entry name" value="RT_POL"/>
    <property type="match status" value="1"/>
</dbReference>
<dbReference type="OrthoDB" id="5985125at2759"/>
<accession>A0A6S7IXN3</accession>
<organism evidence="1 2">
    <name type="scientific">Paramuricea clavata</name>
    <name type="common">Red gorgonian</name>
    <name type="synonym">Violescent sea-whip</name>
    <dbReference type="NCBI Taxonomy" id="317549"/>
    <lineage>
        <taxon>Eukaryota</taxon>
        <taxon>Metazoa</taxon>
        <taxon>Cnidaria</taxon>
        <taxon>Anthozoa</taxon>
        <taxon>Octocorallia</taxon>
        <taxon>Malacalcyonacea</taxon>
        <taxon>Plexauridae</taxon>
        <taxon>Paramuricea</taxon>
    </lineage>
</organism>
<dbReference type="SUPFAM" id="SSF56672">
    <property type="entry name" value="DNA/RNA polymerases"/>
    <property type="match status" value="1"/>
</dbReference>
<comment type="caution">
    <text evidence="1">The sequence shown here is derived from an EMBL/GenBank/DDBJ whole genome shotgun (WGS) entry which is preliminary data.</text>
</comment>
<dbReference type="AlphaFoldDB" id="A0A6S7IXN3"/>
<dbReference type="InterPro" id="IPR043502">
    <property type="entry name" value="DNA/RNA_pol_sf"/>
</dbReference>
<keyword evidence="2" id="KW-1185">Reference proteome</keyword>
<proteinExistence type="predicted"/>
<name>A0A6S7IXN3_PARCT</name>
<sequence length="767" mass="87532">MIKKPTRINGSTKTLIDIIATNNPVSLKATDVIPLSIGDHDMIGCVRKINSTKFKPRTIICRDYKSYNQNAMNNELRLVDWSYVYNNSNVNSAWTYMKTIITGIYLKCAPVISKRVKGKPAPWLTVEVKQLMNERDSLLRKYRRTSNDEDFHAYKLKRNKVNTLLRQAKSSYNKNLLEENSKTPESFWKIIKSIYPVKSTSKNTSLSFEIDGEMSADASKISNDFCSYFNNIVATLKQKAFPLRNLVWRNPKNIGKKTEKVFKFRNVSILGVERQLRSLKSTKSTGCDNLPPRLLKESASTIAPPLTHIINLSMQSGLIPSEWKSAKIIPIHKSGPRSSFDNYRPISVLPAISKVMETIIHRQVMNFLNENKLLSQNQFGFRPKMSTELAAVKFIDEIRMSVDKGNLVGAVFIDLTKAFDTISHSKLLSKLPQYGINGTELDWFKDYLFRRAACVSYNNRISQKCYLRSGVPQGSILGPLLFLISFNDIVDVIEQSRIVKYADDVVLYVEDKNMESIKSKLTNDLANVTVWLDENDLIINLNEGKTEALLFGTAKCICKSNESLSIPYGNTVINLTKKYKYLGVEVDSTLNLNSHFDACFKRASTRLRLLSKIRDNLNVDSARTIYQSMITPLLTYCGILNLKLTSTQLHKLASFRERATKVIFKDFRPDTELPSIMDLRKKRACEIVRMTLDGNIPEALMDHFVIKDHGRETRNRGCLINLPTIKLEYATRGFYFMGAKLYNELPLNIRSATSSEDFYKLLKLHFS</sequence>
<dbReference type="Proteomes" id="UP001152795">
    <property type="component" value="Unassembled WGS sequence"/>
</dbReference>
<dbReference type="EMBL" id="CACRXK020005494">
    <property type="protein sequence ID" value="CAB4006378.1"/>
    <property type="molecule type" value="Genomic_DNA"/>
</dbReference>
<evidence type="ECO:0000313" key="2">
    <source>
        <dbReference type="Proteomes" id="UP001152795"/>
    </source>
</evidence>
<dbReference type="CDD" id="cd01650">
    <property type="entry name" value="RT_nLTR_like"/>
    <property type="match status" value="1"/>
</dbReference>
<reference evidence="1" key="1">
    <citation type="submission" date="2020-04" db="EMBL/GenBank/DDBJ databases">
        <authorList>
            <person name="Alioto T."/>
            <person name="Alioto T."/>
            <person name="Gomez Garrido J."/>
        </authorList>
    </citation>
    <scope>NUCLEOTIDE SEQUENCE</scope>
    <source>
        <strain evidence="1">A484AB</strain>
    </source>
</reference>
<dbReference type="InterPro" id="IPR000477">
    <property type="entry name" value="RT_dom"/>
</dbReference>
<dbReference type="Pfam" id="PF00078">
    <property type="entry name" value="RVT_1"/>
    <property type="match status" value="1"/>
</dbReference>
<protein>
    <submittedName>
        <fullName evidence="1">Uncharacterized protein</fullName>
    </submittedName>
</protein>
<evidence type="ECO:0000313" key="1">
    <source>
        <dbReference type="EMBL" id="CAB4006378.1"/>
    </source>
</evidence>
<dbReference type="PANTHER" id="PTHR33332">
    <property type="entry name" value="REVERSE TRANSCRIPTASE DOMAIN-CONTAINING PROTEIN"/>
    <property type="match status" value="1"/>
</dbReference>
<gene>
    <name evidence="1" type="ORF">PACLA_8A060165</name>
</gene>